<feature type="compositionally biased region" description="Basic and acidic residues" evidence="1">
    <location>
        <begin position="130"/>
        <end position="139"/>
    </location>
</feature>
<name>A0A8H6JAL9_9PEZI</name>
<organism evidence="2 3">
    <name type="scientific">Colletotrichum sojae</name>
    <dbReference type="NCBI Taxonomy" id="2175907"/>
    <lineage>
        <taxon>Eukaryota</taxon>
        <taxon>Fungi</taxon>
        <taxon>Dikarya</taxon>
        <taxon>Ascomycota</taxon>
        <taxon>Pezizomycotina</taxon>
        <taxon>Sordariomycetes</taxon>
        <taxon>Hypocreomycetidae</taxon>
        <taxon>Glomerellales</taxon>
        <taxon>Glomerellaceae</taxon>
        <taxon>Colletotrichum</taxon>
        <taxon>Colletotrichum orchidearum species complex</taxon>
    </lineage>
</organism>
<feature type="region of interest" description="Disordered" evidence="1">
    <location>
        <begin position="49"/>
        <end position="157"/>
    </location>
</feature>
<sequence length="157" mass="17340">MPWPPAMHHYFVHSLKCSNANANANSNSNCIYDQRLGYHARLQCQMRSPASPAVQSTSRRARIKAGPARINLPSAAAGTGYPPQSMDSMTGSRRHVTKNELFRHPQPTSTTYGQEITNPRSHVQTSSSTNEHHGTEGKPLRSSPLRKPARTLEAQNL</sequence>
<reference evidence="2 3" key="1">
    <citation type="journal article" date="2020" name="Phytopathology">
        <title>Genome Sequence Resources of Colletotrichum truncatum, C. plurivorum, C. musicola, and C. sojae: Four Species Pathogenic to Soybean (Glycine max).</title>
        <authorList>
            <person name="Rogerio F."/>
            <person name="Boufleur T.R."/>
            <person name="Ciampi-Guillardi M."/>
            <person name="Sukno S.A."/>
            <person name="Thon M.R."/>
            <person name="Massola Junior N.S."/>
            <person name="Baroncelli R."/>
        </authorList>
    </citation>
    <scope>NUCLEOTIDE SEQUENCE [LARGE SCALE GENOMIC DNA]</scope>
    <source>
        <strain evidence="2 3">LFN0009</strain>
    </source>
</reference>
<evidence type="ECO:0000313" key="3">
    <source>
        <dbReference type="Proteomes" id="UP000652219"/>
    </source>
</evidence>
<dbReference type="AlphaFoldDB" id="A0A8H6JAL9"/>
<protein>
    <submittedName>
        <fullName evidence="2">Uncharacterized protein</fullName>
    </submittedName>
</protein>
<feature type="compositionally biased region" description="Polar residues" evidence="1">
    <location>
        <begin position="106"/>
        <end position="129"/>
    </location>
</feature>
<proteinExistence type="predicted"/>
<comment type="caution">
    <text evidence="2">The sequence shown here is derived from an EMBL/GenBank/DDBJ whole genome shotgun (WGS) entry which is preliminary data.</text>
</comment>
<evidence type="ECO:0000313" key="2">
    <source>
        <dbReference type="EMBL" id="KAF6809624.1"/>
    </source>
</evidence>
<keyword evidence="3" id="KW-1185">Reference proteome</keyword>
<accession>A0A8H6JAL9</accession>
<dbReference type="EMBL" id="WIGN01000098">
    <property type="protein sequence ID" value="KAF6809624.1"/>
    <property type="molecule type" value="Genomic_DNA"/>
</dbReference>
<dbReference type="Proteomes" id="UP000652219">
    <property type="component" value="Unassembled WGS sequence"/>
</dbReference>
<gene>
    <name evidence="2" type="ORF">CSOJ01_06796</name>
</gene>
<evidence type="ECO:0000256" key="1">
    <source>
        <dbReference type="SAM" id="MobiDB-lite"/>
    </source>
</evidence>
<feature type="compositionally biased region" description="Polar residues" evidence="1">
    <location>
        <begin position="49"/>
        <end position="58"/>
    </location>
</feature>